<dbReference type="AlphaFoldDB" id="A0A316TSC8"/>
<evidence type="ECO:0008006" key="4">
    <source>
        <dbReference type="Google" id="ProtNLM"/>
    </source>
</evidence>
<keyword evidence="1" id="KW-0472">Membrane</keyword>
<dbReference type="RefSeq" id="WP_109648042.1">
    <property type="nucleotide sequence ID" value="NZ_QGGB01000011.1"/>
</dbReference>
<feature type="transmembrane region" description="Helical" evidence="1">
    <location>
        <begin position="94"/>
        <end position="113"/>
    </location>
</feature>
<feature type="transmembrane region" description="Helical" evidence="1">
    <location>
        <begin position="12"/>
        <end position="32"/>
    </location>
</feature>
<organism evidence="2 3">
    <name type="scientific">Rhodohalobacter mucosus</name>
    <dbReference type="NCBI Taxonomy" id="2079485"/>
    <lineage>
        <taxon>Bacteria</taxon>
        <taxon>Pseudomonadati</taxon>
        <taxon>Balneolota</taxon>
        <taxon>Balneolia</taxon>
        <taxon>Balneolales</taxon>
        <taxon>Balneolaceae</taxon>
        <taxon>Rhodohalobacter</taxon>
    </lineage>
</organism>
<feature type="transmembrane region" description="Helical" evidence="1">
    <location>
        <begin position="119"/>
        <end position="138"/>
    </location>
</feature>
<comment type="caution">
    <text evidence="2">The sequence shown here is derived from an EMBL/GenBank/DDBJ whole genome shotgun (WGS) entry which is preliminary data.</text>
</comment>
<feature type="transmembrane region" description="Helical" evidence="1">
    <location>
        <begin position="61"/>
        <end position="82"/>
    </location>
</feature>
<evidence type="ECO:0000313" key="3">
    <source>
        <dbReference type="Proteomes" id="UP000245533"/>
    </source>
</evidence>
<gene>
    <name evidence="2" type="ORF">DDZ15_15515</name>
</gene>
<accession>A0A316TSC8</accession>
<evidence type="ECO:0000313" key="2">
    <source>
        <dbReference type="EMBL" id="PWN05134.1"/>
    </source>
</evidence>
<sequence length="144" mass="16260">MYKDIFKTDTSDYKFIAIQALFLVTFGLASLVKWNSGGVPEAFIQQFGSTWLAALPLGLALPYYLIAVAETLIFVLFLLSLFRLEWLATSDKMYLRLGLIISLFLFVILAYGLRLTGQYGGKANTFFYFGVTLFSLYITEKETA</sequence>
<name>A0A316TSC8_9BACT</name>
<reference evidence="2 3" key="1">
    <citation type="submission" date="2018-05" db="EMBL/GenBank/DDBJ databases">
        <title>Rhodohalobacter halophilus gen. nov., sp. nov., a moderately halophilic member of the family Balneolaceae.</title>
        <authorList>
            <person name="Liu Z.-W."/>
        </authorList>
    </citation>
    <scope>NUCLEOTIDE SEQUENCE [LARGE SCALE GENOMIC DNA]</scope>
    <source>
        <strain evidence="2 3">8A47</strain>
    </source>
</reference>
<protein>
    <recommendedName>
        <fullName evidence="4">DoxX-like protein</fullName>
    </recommendedName>
</protein>
<dbReference type="EMBL" id="QGGB01000011">
    <property type="protein sequence ID" value="PWN05134.1"/>
    <property type="molecule type" value="Genomic_DNA"/>
</dbReference>
<keyword evidence="1" id="KW-1133">Transmembrane helix</keyword>
<evidence type="ECO:0000256" key="1">
    <source>
        <dbReference type="SAM" id="Phobius"/>
    </source>
</evidence>
<dbReference type="OrthoDB" id="9852970at2"/>
<dbReference type="Proteomes" id="UP000245533">
    <property type="component" value="Unassembled WGS sequence"/>
</dbReference>
<proteinExistence type="predicted"/>
<keyword evidence="3" id="KW-1185">Reference proteome</keyword>
<keyword evidence="1" id="KW-0812">Transmembrane</keyword>